<dbReference type="Proteomes" id="UP000234641">
    <property type="component" value="Unassembled WGS sequence"/>
</dbReference>
<accession>A0A2H1KTZ3</accession>
<evidence type="ECO:0000313" key="2">
    <source>
        <dbReference type="Proteomes" id="UP000234641"/>
    </source>
</evidence>
<sequence length="100" mass="10338">MGKPLRGRWGPRAWGVFEAAPDLPIGDRCVEGRHLHFAGVGVVVHDLVAEGAAGDVGGSEGGHGVVEATRNAPHVLCVGIALEGLGQFEFVLDSVDSGRD</sequence>
<gene>
    <name evidence="1" type="ORF">BLIN9172_03557</name>
</gene>
<name>A0A2H1KTZ3_BRELN</name>
<feature type="non-terminal residue" evidence="1">
    <location>
        <position position="100"/>
    </location>
</feature>
<dbReference type="AlphaFoldDB" id="A0A2H1KTZ3"/>
<evidence type="ECO:0000313" key="1">
    <source>
        <dbReference type="EMBL" id="SMY03256.1"/>
    </source>
</evidence>
<organism evidence="1 2">
    <name type="scientific">Brevibacterium linens ATCC 9172</name>
    <dbReference type="NCBI Taxonomy" id="1255617"/>
    <lineage>
        <taxon>Bacteria</taxon>
        <taxon>Bacillati</taxon>
        <taxon>Actinomycetota</taxon>
        <taxon>Actinomycetes</taxon>
        <taxon>Micrococcales</taxon>
        <taxon>Brevibacteriaceae</taxon>
        <taxon>Brevibacterium</taxon>
    </lineage>
</organism>
<reference evidence="1 2" key="1">
    <citation type="submission" date="2017-03" db="EMBL/GenBank/DDBJ databases">
        <authorList>
            <person name="Afonso C.L."/>
            <person name="Miller P.J."/>
            <person name="Scott M.A."/>
            <person name="Spackman E."/>
            <person name="Goraichik I."/>
            <person name="Dimitrov K.M."/>
            <person name="Suarez D.L."/>
            <person name="Swayne D.E."/>
        </authorList>
    </citation>
    <scope>NUCLEOTIDE SEQUENCE [LARGE SCALE GENOMIC DNA]</scope>
    <source>
        <strain evidence="1 2">ATCC 9172</strain>
    </source>
</reference>
<dbReference type="EMBL" id="FXYY01000071">
    <property type="protein sequence ID" value="SMY03256.1"/>
    <property type="molecule type" value="Genomic_DNA"/>
</dbReference>
<proteinExistence type="predicted"/>
<protein>
    <submittedName>
        <fullName evidence="1">Uncharacterized protein</fullName>
    </submittedName>
</protein>